<evidence type="ECO:0000256" key="2">
    <source>
        <dbReference type="ARBA" id="ARBA00023002"/>
    </source>
</evidence>
<dbReference type="EMBL" id="LSDK01000083">
    <property type="protein sequence ID" value="KXB75908.1"/>
    <property type="molecule type" value="Genomic_DNA"/>
</dbReference>
<dbReference type="Gene3D" id="3.40.109.10">
    <property type="entry name" value="NADH Oxidase"/>
    <property type="match status" value="1"/>
</dbReference>
<dbReference type="STRING" id="322095.HMPREF3185_01250"/>
<accession>A0A134B7J7</accession>
<dbReference type="PATRIC" id="fig|322095.3.peg.1234"/>
<evidence type="ECO:0000313" key="5">
    <source>
        <dbReference type="Proteomes" id="UP000070224"/>
    </source>
</evidence>
<dbReference type="PANTHER" id="PTHR43673">
    <property type="entry name" value="NAD(P)H NITROREDUCTASE YDGI-RELATED"/>
    <property type="match status" value="1"/>
</dbReference>
<proteinExistence type="inferred from homology"/>
<comment type="caution">
    <text evidence="4">The sequence shown here is derived from an EMBL/GenBank/DDBJ whole genome shotgun (WGS) entry which is preliminary data.</text>
</comment>
<organism evidence="4 5">
    <name type="scientific">Porphyromonas somerae</name>
    <dbReference type="NCBI Taxonomy" id="322095"/>
    <lineage>
        <taxon>Bacteria</taxon>
        <taxon>Pseudomonadati</taxon>
        <taxon>Bacteroidota</taxon>
        <taxon>Bacteroidia</taxon>
        <taxon>Bacteroidales</taxon>
        <taxon>Porphyromonadaceae</taxon>
        <taxon>Porphyromonas</taxon>
    </lineage>
</organism>
<evidence type="ECO:0000256" key="1">
    <source>
        <dbReference type="ARBA" id="ARBA00007118"/>
    </source>
</evidence>
<gene>
    <name evidence="4" type="ORF">HMPREF3185_01250</name>
</gene>
<evidence type="ECO:0000259" key="3">
    <source>
        <dbReference type="Pfam" id="PF00881"/>
    </source>
</evidence>
<dbReference type="SUPFAM" id="SSF55469">
    <property type="entry name" value="FMN-dependent nitroreductase-like"/>
    <property type="match status" value="1"/>
</dbReference>
<dbReference type="InterPro" id="IPR029479">
    <property type="entry name" value="Nitroreductase"/>
</dbReference>
<dbReference type="Proteomes" id="UP000070224">
    <property type="component" value="Unassembled WGS sequence"/>
</dbReference>
<dbReference type="OrthoDB" id="9809288at2"/>
<dbReference type="InterPro" id="IPR000415">
    <property type="entry name" value="Nitroreductase-like"/>
</dbReference>
<reference evidence="5" key="1">
    <citation type="submission" date="2016-01" db="EMBL/GenBank/DDBJ databases">
        <authorList>
            <person name="Mitreva M."/>
            <person name="Pepin K.H."/>
            <person name="Mihindukulasuriya K.A."/>
            <person name="Fulton R."/>
            <person name="Fronick C."/>
            <person name="O'Laughlin M."/>
            <person name="Miner T."/>
            <person name="Herter B."/>
            <person name="Rosa B.A."/>
            <person name="Cordes M."/>
            <person name="Tomlinson C."/>
            <person name="Wollam A."/>
            <person name="Palsikar V.B."/>
            <person name="Mardis E.R."/>
            <person name="Wilson R.K."/>
        </authorList>
    </citation>
    <scope>NUCLEOTIDE SEQUENCE [LARGE SCALE GENOMIC DNA]</scope>
    <source>
        <strain evidence="5">KA00683</strain>
    </source>
</reference>
<keyword evidence="5" id="KW-1185">Reference proteome</keyword>
<protein>
    <submittedName>
        <fullName evidence="4">Nitroreductase family protein</fullName>
    </submittedName>
</protein>
<name>A0A134B7J7_9PORP</name>
<evidence type="ECO:0000313" key="4">
    <source>
        <dbReference type="EMBL" id="KXB75908.1"/>
    </source>
</evidence>
<dbReference type="PANTHER" id="PTHR43673:SF10">
    <property type="entry name" value="NADH DEHYDROGENASE_NAD(P)H NITROREDUCTASE XCC3605-RELATED"/>
    <property type="match status" value="1"/>
</dbReference>
<keyword evidence="2" id="KW-0560">Oxidoreductase</keyword>
<dbReference type="RefSeq" id="WP_060935520.1">
    <property type="nucleotide sequence ID" value="NZ_KQ960447.1"/>
</dbReference>
<sequence length="243" mass="27966">MSLHETLQHRRAIRYYDPEKPLDSTRVEECLRQATLAPTSSNMQLYRCYHITDPAIITALTPACLGQSTISTAKEVVVFAITPSRWRERVDYLFPRIVEDIHKHQPEEKWAKYEALQREYMTKVVPFLYSRGCKVWGWARHLVMNAIALFRPMMRRGTESDMKTVLHKSCALVAQTFMLAMSEAGYDTCPVEGFDARRARKALGLPSSIEPSLIVSCGIRDEKRPLGDRIRVPFESVYERIGK</sequence>
<dbReference type="GO" id="GO:0016491">
    <property type="term" value="F:oxidoreductase activity"/>
    <property type="evidence" value="ECO:0007669"/>
    <property type="project" value="UniProtKB-KW"/>
</dbReference>
<comment type="similarity">
    <text evidence="1">Belongs to the nitroreductase family.</text>
</comment>
<dbReference type="AlphaFoldDB" id="A0A134B7J7"/>
<feature type="domain" description="Nitroreductase" evidence="3">
    <location>
        <begin position="8"/>
        <end position="218"/>
    </location>
</feature>
<dbReference type="Pfam" id="PF00881">
    <property type="entry name" value="Nitroreductase"/>
    <property type="match status" value="1"/>
</dbReference>